<accession>A0A9X2LBB7</accession>
<keyword evidence="3" id="KW-1133">Transmembrane helix</keyword>
<reference evidence="6" key="1">
    <citation type="submission" date="2022-07" db="EMBL/GenBank/DDBJ databases">
        <title>Parvularcula maris sp. nov., an algicidal bacterium isolated from seawater.</title>
        <authorList>
            <person name="Li F."/>
        </authorList>
    </citation>
    <scope>NUCLEOTIDE SEQUENCE</scope>
    <source>
        <strain evidence="6">BGMRC 0090</strain>
    </source>
</reference>
<dbReference type="Pfam" id="PF06803">
    <property type="entry name" value="DUF1232"/>
    <property type="match status" value="1"/>
</dbReference>
<evidence type="ECO:0000256" key="4">
    <source>
        <dbReference type="ARBA" id="ARBA00023136"/>
    </source>
</evidence>
<evidence type="ECO:0000259" key="5">
    <source>
        <dbReference type="Pfam" id="PF06803"/>
    </source>
</evidence>
<evidence type="ECO:0000313" key="7">
    <source>
        <dbReference type="Proteomes" id="UP001142610"/>
    </source>
</evidence>
<keyword evidence="7" id="KW-1185">Reference proteome</keyword>
<dbReference type="RefSeq" id="WP_256620335.1">
    <property type="nucleotide sequence ID" value="NZ_JANIBC010000018.1"/>
</dbReference>
<sequence length="144" mass="16164">MLRVFTRRNRALYRYFKGKWEDLDASEEEVHQAEEEVEKNLTSKVLSVLGRLAESVVEDILVAYHVMRDPGTPLPVRAAMAAALVYFITPLDGVADVVPFGLADDAAILASALTFASRHITEEHRAKARERMDALLRRKARAEA</sequence>
<dbReference type="EMBL" id="JANIBC010000018">
    <property type="protein sequence ID" value="MCQ8186416.1"/>
    <property type="molecule type" value="Genomic_DNA"/>
</dbReference>
<proteinExistence type="predicted"/>
<dbReference type="AlphaFoldDB" id="A0A9X2LBB7"/>
<dbReference type="Proteomes" id="UP001142610">
    <property type="component" value="Unassembled WGS sequence"/>
</dbReference>
<name>A0A9X2LBB7_9PROT</name>
<evidence type="ECO:0000256" key="1">
    <source>
        <dbReference type="ARBA" id="ARBA00004127"/>
    </source>
</evidence>
<evidence type="ECO:0000313" key="6">
    <source>
        <dbReference type="EMBL" id="MCQ8186416.1"/>
    </source>
</evidence>
<comment type="caution">
    <text evidence="6">The sequence shown here is derived from an EMBL/GenBank/DDBJ whole genome shotgun (WGS) entry which is preliminary data.</text>
</comment>
<keyword evidence="2" id="KW-0812">Transmembrane</keyword>
<evidence type="ECO:0000256" key="3">
    <source>
        <dbReference type="ARBA" id="ARBA00022989"/>
    </source>
</evidence>
<gene>
    <name evidence="6" type="ORF">NOG11_13610</name>
</gene>
<keyword evidence="4" id="KW-0472">Membrane</keyword>
<comment type="subcellular location">
    <subcellularLocation>
        <location evidence="1">Endomembrane system</location>
        <topology evidence="1">Multi-pass membrane protein</topology>
    </subcellularLocation>
</comment>
<organism evidence="6 7">
    <name type="scientific">Parvularcula maris</name>
    <dbReference type="NCBI Taxonomy" id="2965077"/>
    <lineage>
        <taxon>Bacteria</taxon>
        <taxon>Pseudomonadati</taxon>
        <taxon>Pseudomonadota</taxon>
        <taxon>Alphaproteobacteria</taxon>
        <taxon>Parvularculales</taxon>
        <taxon>Parvularculaceae</taxon>
        <taxon>Parvularcula</taxon>
    </lineage>
</organism>
<feature type="domain" description="DUF1232" evidence="5">
    <location>
        <begin position="77"/>
        <end position="110"/>
    </location>
</feature>
<evidence type="ECO:0000256" key="2">
    <source>
        <dbReference type="ARBA" id="ARBA00022692"/>
    </source>
</evidence>
<dbReference type="InterPro" id="IPR010652">
    <property type="entry name" value="DUF1232"/>
</dbReference>
<protein>
    <submittedName>
        <fullName evidence="6">DUF1232 domain-containing protein</fullName>
    </submittedName>
</protein>
<dbReference type="GO" id="GO:0012505">
    <property type="term" value="C:endomembrane system"/>
    <property type="evidence" value="ECO:0007669"/>
    <property type="project" value="UniProtKB-SubCell"/>
</dbReference>